<keyword evidence="1" id="KW-0328">Glycosyltransferase</keyword>
<feature type="region of interest" description="Disordered" evidence="3">
    <location>
        <begin position="57"/>
        <end position="80"/>
    </location>
</feature>
<evidence type="ECO:0000256" key="3">
    <source>
        <dbReference type="SAM" id="MobiDB-lite"/>
    </source>
</evidence>
<evidence type="ECO:0000313" key="4">
    <source>
        <dbReference type="EMBL" id="ATQ67232.1"/>
    </source>
</evidence>
<dbReference type="InterPro" id="IPR002213">
    <property type="entry name" value="UDP_glucos_trans"/>
</dbReference>
<dbReference type="GO" id="GO:0008194">
    <property type="term" value="F:UDP-glycosyltransferase activity"/>
    <property type="evidence" value="ECO:0007669"/>
    <property type="project" value="InterPro"/>
</dbReference>
<dbReference type="PANTHER" id="PTHR48043:SF145">
    <property type="entry name" value="FI06409P-RELATED"/>
    <property type="match status" value="1"/>
</dbReference>
<sequence length="546" mass="59126">MTRPPRGGRSTWPAASRVECSSVGAMERHVAILRRAGAPAASLCATKTHGRAKACQRAHAAGAMSPAATSSSRPRRRSERGAAISRIDHMANILFFIVHEVGSLNASFRLALDLKERGHGVAYAGVADSRASVEANGFEFICLFERFFPKGSIAGLVEPERPWRLSARLARNAMFARFIDALVAGADAEVFEAFERAKPDLVLLSGGRYAEWPALMVHSLGVPAAFLGSTLVPRRGSGLPPISSGLIPRPDGSIWQALRIRAAWTRREITLALLEGRHAVLTRRLAAKYGVVGYRRDADFPMEIAVTLPQIIPFPKCFDFPGYDAPDQYFIEPSISLERNDGGFVSSDIADDRPLAYCALGTYKWRPKRDYLRFFRAVLGAAAASPHRRFVIALGGHVRPEELGEAPANARLVDYAPQLQMLQHADVMIGHAGANSVKECIFFGVPSVLFPLGADHPGIAARARYHGLAVCGDFGTVTSASMKSLIDDATTSLFIKAQLRIMRARFAEAERSGAGVALIESLLPRDRRPSGAADAPRALQLLEADA</sequence>
<dbReference type="Gene3D" id="3.40.50.2000">
    <property type="entry name" value="Glycogen Phosphorylase B"/>
    <property type="match status" value="2"/>
</dbReference>
<dbReference type="Pfam" id="PF00201">
    <property type="entry name" value="UDPGT"/>
    <property type="match status" value="1"/>
</dbReference>
<dbReference type="PANTHER" id="PTHR48043">
    <property type="entry name" value="EG:EG0003.4 PROTEIN-RELATED"/>
    <property type="match status" value="1"/>
</dbReference>
<proteinExistence type="predicted"/>
<keyword evidence="5" id="KW-1185">Reference proteome</keyword>
<evidence type="ECO:0000313" key="5">
    <source>
        <dbReference type="Proteomes" id="UP000230709"/>
    </source>
</evidence>
<feature type="compositionally biased region" description="Low complexity" evidence="3">
    <location>
        <begin position="63"/>
        <end position="72"/>
    </location>
</feature>
<dbReference type="CDD" id="cd03784">
    <property type="entry name" value="GT1_Gtf-like"/>
    <property type="match status" value="1"/>
</dbReference>
<accession>A0A2D2CWU3</accession>
<evidence type="ECO:0008006" key="6">
    <source>
        <dbReference type="Google" id="ProtNLM"/>
    </source>
</evidence>
<dbReference type="KEGG" id="mtw:CQW49_04475"/>
<dbReference type="STRING" id="595536.GCA_000178815_04266"/>
<organism evidence="4 5">
    <name type="scientific">Methylosinus trichosporium (strain ATCC 35070 / NCIMB 11131 / UNIQEM 75 / OB3b)</name>
    <dbReference type="NCBI Taxonomy" id="595536"/>
    <lineage>
        <taxon>Bacteria</taxon>
        <taxon>Pseudomonadati</taxon>
        <taxon>Pseudomonadota</taxon>
        <taxon>Alphaproteobacteria</taxon>
        <taxon>Hyphomicrobiales</taxon>
        <taxon>Methylocystaceae</taxon>
        <taxon>Methylosinus</taxon>
    </lineage>
</organism>
<name>A0A2D2CWU3_METT3</name>
<dbReference type="EMBL" id="CP023737">
    <property type="protein sequence ID" value="ATQ67232.1"/>
    <property type="molecule type" value="Genomic_DNA"/>
</dbReference>
<keyword evidence="2" id="KW-0808">Transferase</keyword>
<protein>
    <recommendedName>
        <fullName evidence="6">Glycosyltransferase</fullName>
    </recommendedName>
</protein>
<dbReference type="InterPro" id="IPR050271">
    <property type="entry name" value="UDP-glycosyltransferase"/>
</dbReference>
<reference evidence="5" key="1">
    <citation type="submission" date="2017-10" db="EMBL/GenBank/DDBJ databases">
        <title>Completed PacBio SMRT sequence of Methylosinus trichosporium OB3b reveals presence of a third large plasmid.</title>
        <authorList>
            <person name="Charles T.C."/>
            <person name="Lynch M.D.J."/>
            <person name="Heil J.R."/>
            <person name="Cheng J."/>
        </authorList>
    </citation>
    <scope>NUCLEOTIDE SEQUENCE [LARGE SCALE GENOMIC DNA]</scope>
    <source>
        <strain evidence="5">OB3b</strain>
    </source>
</reference>
<dbReference type="Proteomes" id="UP000230709">
    <property type="component" value="Chromosome"/>
</dbReference>
<dbReference type="AlphaFoldDB" id="A0A2D2CWU3"/>
<evidence type="ECO:0000256" key="1">
    <source>
        <dbReference type="ARBA" id="ARBA00022676"/>
    </source>
</evidence>
<evidence type="ECO:0000256" key="2">
    <source>
        <dbReference type="ARBA" id="ARBA00022679"/>
    </source>
</evidence>
<gene>
    <name evidence="4" type="ORF">CQW49_04475</name>
</gene>
<dbReference type="SUPFAM" id="SSF53756">
    <property type="entry name" value="UDP-Glycosyltransferase/glycogen phosphorylase"/>
    <property type="match status" value="1"/>
</dbReference>